<dbReference type="EMBL" id="OY660869">
    <property type="protein sequence ID" value="CAJ1058935.1"/>
    <property type="molecule type" value="Genomic_DNA"/>
</dbReference>
<keyword evidence="3" id="KW-1185">Reference proteome</keyword>
<evidence type="ECO:0000313" key="2">
    <source>
        <dbReference type="EMBL" id="CAJ1058935.1"/>
    </source>
</evidence>
<feature type="region of interest" description="Disordered" evidence="1">
    <location>
        <begin position="1"/>
        <end position="64"/>
    </location>
</feature>
<proteinExistence type="predicted"/>
<gene>
    <name evidence="2" type="ORF">XNOV1_A016817</name>
</gene>
<reference evidence="2" key="1">
    <citation type="submission" date="2023-08" db="EMBL/GenBank/DDBJ databases">
        <authorList>
            <person name="Alioto T."/>
            <person name="Alioto T."/>
            <person name="Gomez Garrido J."/>
        </authorList>
    </citation>
    <scope>NUCLEOTIDE SEQUENCE</scope>
</reference>
<feature type="compositionally biased region" description="Polar residues" evidence="1">
    <location>
        <begin position="22"/>
        <end position="36"/>
    </location>
</feature>
<name>A0AAV1FDD3_XYRNO</name>
<evidence type="ECO:0000256" key="1">
    <source>
        <dbReference type="SAM" id="MobiDB-lite"/>
    </source>
</evidence>
<dbReference type="Proteomes" id="UP001178508">
    <property type="component" value="Chromosome 6"/>
</dbReference>
<accession>A0AAV1FDD3</accession>
<evidence type="ECO:0000313" key="3">
    <source>
        <dbReference type="Proteomes" id="UP001178508"/>
    </source>
</evidence>
<feature type="compositionally biased region" description="Basic and acidic residues" evidence="1">
    <location>
        <begin position="39"/>
        <end position="64"/>
    </location>
</feature>
<organism evidence="2 3">
    <name type="scientific">Xyrichtys novacula</name>
    <name type="common">Pearly razorfish</name>
    <name type="synonym">Hemipteronotus novacula</name>
    <dbReference type="NCBI Taxonomy" id="13765"/>
    <lineage>
        <taxon>Eukaryota</taxon>
        <taxon>Metazoa</taxon>
        <taxon>Chordata</taxon>
        <taxon>Craniata</taxon>
        <taxon>Vertebrata</taxon>
        <taxon>Euteleostomi</taxon>
        <taxon>Actinopterygii</taxon>
        <taxon>Neopterygii</taxon>
        <taxon>Teleostei</taxon>
        <taxon>Neoteleostei</taxon>
        <taxon>Acanthomorphata</taxon>
        <taxon>Eupercaria</taxon>
        <taxon>Labriformes</taxon>
        <taxon>Labridae</taxon>
        <taxon>Xyrichtys</taxon>
    </lineage>
</organism>
<sequence length="64" mass="7135">MGRESDGRNLTAHVYTVRDASSRQCQRGSGSPSHQTGPYRERNSRSRCDVTGDRPIRDGAERSL</sequence>
<protein>
    <submittedName>
        <fullName evidence="2">Uncharacterized protein</fullName>
    </submittedName>
</protein>
<dbReference type="AlphaFoldDB" id="A0AAV1FDD3"/>